<comment type="caution">
    <text evidence="4">The sequence shown here is derived from an EMBL/GenBank/DDBJ whole genome shotgun (WGS) entry which is preliminary data.</text>
</comment>
<keyword evidence="5" id="KW-1185">Reference proteome</keyword>
<dbReference type="PIRSF" id="PIRSF028205">
    <property type="entry name" value="UCP028205"/>
    <property type="match status" value="1"/>
</dbReference>
<dbReference type="Pfam" id="PF17131">
    <property type="entry name" value="LolA_like"/>
    <property type="match status" value="1"/>
</dbReference>
<feature type="chain" id="PRO_5046274079" description="Uncharacterized protein TP-0789 domain-containing protein" evidence="2">
    <location>
        <begin position="22"/>
        <end position="257"/>
    </location>
</feature>
<evidence type="ECO:0000256" key="1">
    <source>
        <dbReference type="ARBA" id="ARBA00022729"/>
    </source>
</evidence>
<gene>
    <name evidence="4" type="ORF">J2804_006263</name>
</gene>
<dbReference type="InterPro" id="IPR011220">
    <property type="entry name" value="UCP028205"/>
</dbReference>
<name>A0ABU1M1D6_9BURK</name>
<dbReference type="Proteomes" id="UP001264340">
    <property type="component" value="Unassembled WGS sequence"/>
</dbReference>
<sequence>MKRVLTQLAMLLLSICSAAAAAPPDAQQMLAACDAIRNPARPFRLKTALLDYRDSKQVGSNGLEVFSKLEADSGQYANLIRFVSPARDLNKLMLKAGRDLWLYDPNNKASIRTSPQQRLLGQVSNGDVVTTNLSREYHAVLVGDENIQDGEHQTCQCHKLNLTASVPEATYSRIELWLNAANAPIKAYFYAESGRLLKTAFYRHYQEELGVSRPTEIVIIDGLMPTWITVMRFSDYAWYDVPDSWLRPEYFSSVKVE</sequence>
<reference evidence="4 5" key="1">
    <citation type="submission" date="2023-07" db="EMBL/GenBank/DDBJ databases">
        <title>Sorghum-associated microbial communities from plants grown in Nebraska, USA.</title>
        <authorList>
            <person name="Schachtman D."/>
        </authorList>
    </citation>
    <scope>NUCLEOTIDE SEQUENCE [LARGE SCALE GENOMIC DNA]</scope>
    <source>
        <strain evidence="4 5">DS1316</strain>
    </source>
</reference>
<accession>A0ABU1M1D6</accession>
<feature type="domain" description="Uncharacterized protein TP-0789" evidence="3">
    <location>
        <begin position="77"/>
        <end position="250"/>
    </location>
</feature>
<dbReference type="EMBL" id="JAVDRP010000025">
    <property type="protein sequence ID" value="MDR6412827.1"/>
    <property type="molecule type" value="Genomic_DNA"/>
</dbReference>
<dbReference type="RefSeq" id="WP_310127133.1">
    <property type="nucleotide sequence ID" value="NZ_JAVDQV010000021.1"/>
</dbReference>
<keyword evidence="1 2" id="KW-0732">Signal</keyword>
<dbReference type="InterPro" id="IPR029046">
    <property type="entry name" value="LolA/LolB/LppX"/>
</dbReference>
<dbReference type="Gene3D" id="2.50.20.10">
    <property type="entry name" value="Lipoprotein localisation LolA/LolB/LppX"/>
    <property type="match status" value="1"/>
</dbReference>
<organism evidence="4 5">
    <name type="scientific">Paraburkholderia terricola</name>
    <dbReference type="NCBI Taxonomy" id="169427"/>
    <lineage>
        <taxon>Bacteria</taxon>
        <taxon>Pseudomonadati</taxon>
        <taxon>Pseudomonadota</taxon>
        <taxon>Betaproteobacteria</taxon>
        <taxon>Burkholderiales</taxon>
        <taxon>Burkholderiaceae</taxon>
        <taxon>Paraburkholderia</taxon>
    </lineage>
</organism>
<proteinExistence type="predicted"/>
<evidence type="ECO:0000259" key="3">
    <source>
        <dbReference type="Pfam" id="PF17131"/>
    </source>
</evidence>
<dbReference type="InterPro" id="IPR033399">
    <property type="entry name" value="TP_0789-like"/>
</dbReference>
<evidence type="ECO:0000313" key="4">
    <source>
        <dbReference type="EMBL" id="MDR6412827.1"/>
    </source>
</evidence>
<evidence type="ECO:0000256" key="2">
    <source>
        <dbReference type="SAM" id="SignalP"/>
    </source>
</evidence>
<feature type="signal peptide" evidence="2">
    <location>
        <begin position="1"/>
        <end position="21"/>
    </location>
</feature>
<dbReference type="CDD" id="cd16329">
    <property type="entry name" value="LolA_like"/>
    <property type="match status" value="1"/>
</dbReference>
<dbReference type="SUPFAM" id="SSF89392">
    <property type="entry name" value="Prokaryotic lipoproteins and lipoprotein localization factors"/>
    <property type="match status" value="1"/>
</dbReference>
<evidence type="ECO:0000313" key="5">
    <source>
        <dbReference type="Proteomes" id="UP001264340"/>
    </source>
</evidence>
<protein>
    <recommendedName>
        <fullName evidence="3">Uncharacterized protein TP-0789 domain-containing protein</fullName>
    </recommendedName>
</protein>